<evidence type="ECO:0000313" key="2">
    <source>
        <dbReference type="EMBL" id="KGI78065.1"/>
    </source>
</evidence>
<keyword evidence="3" id="KW-1185">Reference proteome</keyword>
<name>A0A099CYH8_9GAMM</name>
<sequence length="78" mass="8656">MLALSGQRETTQKSPREIRAAPKQQQALGRRDVQAMMDTKALCAVLSHAHRRHKNTRRSQVQTGMSEPAPAPLLIEGI</sequence>
<proteinExistence type="predicted"/>
<comment type="caution">
    <text evidence="2">The sequence shown here is derived from an EMBL/GenBank/DDBJ whole genome shotgun (WGS) entry which is preliminary data.</text>
</comment>
<feature type="compositionally biased region" description="Basic and acidic residues" evidence="1">
    <location>
        <begin position="10"/>
        <end position="20"/>
    </location>
</feature>
<organism evidence="2 3">
    <name type="scientific">Oleiagrimonas soli</name>
    <dbReference type="NCBI Taxonomy" id="1543381"/>
    <lineage>
        <taxon>Bacteria</taxon>
        <taxon>Pseudomonadati</taxon>
        <taxon>Pseudomonadota</taxon>
        <taxon>Gammaproteobacteria</taxon>
        <taxon>Lysobacterales</taxon>
        <taxon>Rhodanobacteraceae</taxon>
        <taxon>Oleiagrimonas</taxon>
    </lineage>
</organism>
<evidence type="ECO:0000313" key="3">
    <source>
        <dbReference type="Proteomes" id="UP000029708"/>
    </source>
</evidence>
<dbReference type="HOGENOM" id="CLU_2618543_0_0_6"/>
<accession>A0A099CYH8</accession>
<dbReference type="AlphaFoldDB" id="A0A099CYH8"/>
<dbReference type="EMBL" id="JROI01000010">
    <property type="protein sequence ID" value="KGI78065.1"/>
    <property type="molecule type" value="Genomic_DNA"/>
</dbReference>
<feature type="compositionally biased region" description="Basic residues" evidence="1">
    <location>
        <begin position="48"/>
        <end position="57"/>
    </location>
</feature>
<feature type="region of interest" description="Disordered" evidence="1">
    <location>
        <begin position="1"/>
        <end position="31"/>
    </location>
</feature>
<evidence type="ECO:0000256" key="1">
    <source>
        <dbReference type="SAM" id="MobiDB-lite"/>
    </source>
</evidence>
<protein>
    <submittedName>
        <fullName evidence="2">Uncharacterized protein</fullName>
    </submittedName>
</protein>
<gene>
    <name evidence="2" type="ORF">LF63_0106760</name>
</gene>
<feature type="region of interest" description="Disordered" evidence="1">
    <location>
        <begin position="48"/>
        <end position="78"/>
    </location>
</feature>
<dbReference type="Proteomes" id="UP000029708">
    <property type="component" value="Unassembled WGS sequence"/>
</dbReference>
<reference evidence="2 3" key="1">
    <citation type="submission" date="2014-09" db="EMBL/GenBank/DDBJ databases">
        <title>Xanthomonadaceae 3.5X direct submission.</title>
        <authorList>
            <person name="Fang T."/>
            <person name="Wang H."/>
        </authorList>
    </citation>
    <scope>NUCLEOTIDE SEQUENCE [LARGE SCALE GENOMIC DNA]</scope>
    <source>
        <strain evidence="2 3">3.5X</strain>
    </source>
</reference>